<dbReference type="EMBL" id="CP029190">
    <property type="protein sequence ID" value="QES51103.1"/>
    <property type="molecule type" value="Genomic_DNA"/>
</dbReference>
<proteinExistence type="predicted"/>
<gene>
    <name evidence="1" type="ORF">DEJ50_27965</name>
</gene>
<dbReference type="AlphaFoldDB" id="A0A5P2D8M9"/>
<accession>A0A5P2D8M9</accession>
<name>A0A5P2D8M9_STRVZ</name>
<organism evidence="1 2">
    <name type="scientific">Streptomyces venezuelae</name>
    <dbReference type="NCBI Taxonomy" id="54571"/>
    <lineage>
        <taxon>Bacteria</taxon>
        <taxon>Bacillati</taxon>
        <taxon>Actinomycetota</taxon>
        <taxon>Actinomycetes</taxon>
        <taxon>Kitasatosporales</taxon>
        <taxon>Streptomycetaceae</taxon>
        <taxon>Streptomyces</taxon>
    </lineage>
</organism>
<sequence>MPRPGTNSSRGSARKAASTASVVYSVVDSVPCSRASTPVSRSGRAVAPVTAIRGPSGVIRTAAAQSG</sequence>
<evidence type="ECO:0000313" key="2">
    <source>
        <dbReference type="Proteomes" id="UP000325211"/>
    </source>
</evidence>
<reference evidence="1 2" key="1">
    <citation type="submission" date="2018-05" db="EMBL/GenBank/DDBJ databases">
        <title>Streptomyces venezuelae.</title>
        <authorList>
            <person name="Kim W."/>
            <person name="Lee N."/>
            <person name="Cho B.-K."/>
        </authorList>
    </citation>
    <scope>NUCLEOTIDE SEQUENCE [LARGE SCALE GENOMIC DNA]</scope>
    <source>
        <strain evidence="1 2">ATCC 21782</strain>
    </source>
</reference>
<evidence type="ECO:0000313" key="1">
    <source>
        <dbReference type="EMBL" id="QES51103.1"/>
    </source>
</evidence>
<protein>
    <submittedName>
        <fullName evidence="1">Uncharacterized protein</fullName>
    </submittedName>
</protein>
<dbReference type="Proteomes" id="UP000325211">
    <property type="component" value="Chromosome"/>
</dbReference>